<evidence type="ECO:0000313" key="2">
    <source>
        <dbReference type="EMBL" id="KEQ73354.1"/>
    </source>
</evidence>
<dbReference type="RefSeq" id="XP_013427635.1">
    <property type="nucleotide sequence ID" value="XM_013572181.1"/>
</dbReference>
<sequence length="297" mass="35469">MSQNKPKVDPTMADSWSPHKDARLNREYTLIDNDDPDEQDYDVIPNIKTTLVEKNPRRPPHPLDDYANDRSYIRKLAERMDYWVTDPAARLRGGKQRTPGERSDEHRAIDDAAWIDGVKSDIRCLWDNMGVGQDFLNEELQCLRVAFFHECRRTLEKVEEEGFDIMKEMATDKRVLRNRYNFSLDEQREINRRSAQMIGQLSRWEHFVLRKRLLSGMPQEQRMNYARTDLDVVRRYFNNRVMKSFAEGKELMEPELIEFLTEEQERSRKQVLEELGCQQKQLEKQVESLREELERQK</sequence>
<keyword evidence="3" id="KW-1185">Reference proteome</keyword>
<dbReference type="AlphaFoldDB" id="A0A074WP32"/>
<accession>A0A074WP32</accession>
<dbReference type="Proteomes" id="UP000027730">
    <property type="component" value="Unassembled WGS sequence"/>
</dbReference>
<name>A0A074WP32_9PEZI</name>
<dbReference type="GeneID" id="25413567"/>
<evidence type="ECO:0000313" key="3">
    <source>
        <dbReference type="Proteomes" id="UP000027730"/>
    </source>
</evidence>
<dbReference type="OrthoDB" id="3919660at2759"/>
<protein>
    <submittedName>
        <fullName evidence="2">Uncharacterized protein</fullName>
    </submittedName>
</protein>
<dbReference type="HOGENOM" id="CLU_936846_0_0_1"/>
<evidence type="ECO:0000256" key="1">
    <source>
        <dbReference type="SAM" id="MobiDB-lite"/>
    </source>
</evidence>
<organism evidence="2 3">
    <name type="scientific">Aureobasidium namibiae CBS 147.97</name>
    <dbReference type="NCBI Taxonomy" id="1043004"/>
    <lineage>
        <taxon>Eukaryota</taxon>
        <taxon>Fungi</taxon>
        <taxon>Dikarya</taxon>
        <taxon>Ascomycota</taxon>
        <taxon>Pezizomycotina</taxon>
        <taxon>Dothideomycetes</taxon>
        <taxon>Dothideomycetidae</taxon>
        <taxon>Dothideales</taxon>
        <taxon>Saccotheciaceae</taxon>
        <taxon>Aureobasidium</taxon>
    </lineage>
</organism>
<proteinExistence type="predicted"/>
<dbReference type="EMBL" id="KL584709">
    <property type="protein sequence ID" value="KEQ73354.1"/>
    <property type="molecule type" value="Genomic_DNA"/>
</dbReference>
<reference evidence="2 3" key="1">
    <citation type="journal article" date="2014" name="BMC Genomics">
        <title>Genome sequencing of four Aureobasidium pullulans varieties: biotechnological potential, stress tolerance, and description of new species.</title>
        <authorList>
            <person name="Gostin Ar C."/>
            <person name="Ohm R.A."/>
            <person name="Kogej T."/>
            <person name="Sonjak S."/>
            <person name="Turk M."/>
            <person name="Zajc J."/>
            <person name="Zalar P."/>
            <person name="Grube M."/>
            <person name="Sun H."/>
            <person name="Han J."/>
            <person name="Sharma A."/>
            <person name="Chiniquy J."/>
            <person name="Ngan C.Y."/>
            <person name="Lipzen A."/>
            <person name="Barry K."/>
            <person name="Grigoriev I.V."/>
            <person name="Gunde-Cimerman N."/>
        </authorList>
    </citation>
    <scope>NUCLEOTIDE SEQUENCE [LARGE SCALE GENOMIC DNA]</scope>
    <source>
        <strain evidence="2 3">CBS 147.97</strain>
    </source>
</reference>
<gene>
    <name evidence="2" type="ORF">M436DRAFT_63667</name>
</gene>
<feature type="region of interest" description="Disordered" evidence="1">
    <location>
        <begin position="1"/>
        <end position="23"/>
    </location>
</feature>